<sequence>MDGVVEMRTTIGNRVAQSYEGSQSQKIGILFFNKQCDLSVTIPILVVRRAG</sequence>
<reference evidence="1 2" key="1">
    <citation type="journal article" date="2018" name="BMC Genomics">
        <title>Comparative genome analyses reveal sequence features reflecting distinct modes of host-adaptation between dicot and monocot powdery mildew.</title>
        <authorList>
            <person name="Wu Y."/>
            <person name="Ma X."/>
            <person name="Pan Z."/>
            <person name="Kale S.D."/>
            <person name="Song Y."/>
            <person name="King H."/>
            <person name="Zhang Q."/>
            <person name="Presley C."/>
            <person name="Deng X."/>
            <person name="Wei C.I."/>
            <person name="Xiao S."/>
        </authorList>
    </citation>
    <scope>NUCLEOTIDE SEQUENCE [LARGE SCALE GENOMIC DNA]</scope>
    <source>
        <strain evidence="1">UMSG2</strain>
    </source>
</reference>
<comment type="caution">
    <text evidence="1">The sequence shown here is derived from an EMBL/GenBank/DDBJ whole genome shotgun (WGS) entry which is preliminary data.</text>
</comment>
<proteinExistence type="predicted"/>
<accession>A0A420I8H2</accession>
<organism evidence="1 2">
    <name type="scientific">Erysiphe neolycopersici</name>
    <dbReference type="NCBI Taxonomy" id="212602"/>
    <lineage>
        <taxon>Eukaryota</taxon>
        <taxon>Fungi</taxon>
        <taxon>Dikarya</taxon>
        <taxon>Ascomycota</taxon>
        <taxon>Pezizomycotina</taxon>
        <taxon>Leotiomycetes</taxon>
        <taxon>Erysiphales</taxon>
        <taxon>Erysiphaceae</taxon>
        <taxon>Erysiphe</taxon>
    </lineage>
</organism>
<evidence type="ECO:0000313" key="1">
    <source>
        <dbReference type="EMBL" id="RKF66000.1"/>
    </source>
</evidence>
<keyword evidence="2" id="KW-1185">Reference proteome</keyword>
<dbReference type="EMBL" id="MCFK01000035">
    <property type="protein sequence ID" value="RKF66000.1"/>
    <property type="molecule type" value="Genomic_DNA"/>
</dbReference>
<evidence type="ECO:0000313" key="2">
    <source>
        <dbReference type="Proteomes" id="UP000286134"/>
    </source>
</evidence>
<name>A0A420I8H2_9PEZI</name>
<dbReference type="Proteomes" id="UP000286134">
    <property type="component" value="Unassembled WGS sequence"/>
</dbReference>
<protein>
    <submittedName>
        <fullName evidence="1">Uncharacterized protein</fullName>
    </submittedName>
</protein>
<dbReference type="AlphaFoldDB" id="A0A420I8H2"/>
<gene>
    <name evidence="1" type="ORF">OnM2_000029</name>
</gene>